<reference evidence="2" key="1">
    <citation type="journal article" date="2019" name="Sci. Rep.">
        <title>Draft genome of Tanacetum cinerariifolium, the natural source of mosquito coil.</title>
        <authorList>
            <person name="Yamashiro T."/>
            <person name="Shiraishi A."/>
            <person name="Satake H."/>
            <person name="Nakayama K."/>
        </authorList>
    </citation>
    <scope>NUCLEOTIDE SEQUENCE</scope>
</reference>
<comment type="caution">
    <text evidence="2">The sequence shown here is derived from an EMBL/GenBank/DDBJ whole genome shotgun (WGS) entry which is preliminary data.</text>
</comment>
<proteinExistence type="predicted"/>
<accession>A0A699UJZ4</accession>
<organism evidence="2">
    <name type="scientific">Tanacetum cinerariifolium</name>
    <name type="common">Dalmatian daisy</name>
    <name type="synonym">Chrysanthemum cinerariifolium</name>
    <dbReference type="NCBI Taxonomy" id="118510"/>
    <lineage>
        <taxon>Eukaryota</taxon>
        <taxon>Viridiplantae</taxon>
        <taxon>Streptophyta</taxon>
        <taxon>Embryophyta</taxon>
        <taxon>Tracheophyta</taxon>
        <taxon>Spermatophyta</taxon>
        <taxon>Magnoliopsida</taxon>
        <taxon>eudicotyledons</taxon>
        <taxon>Gunneridae</taxon>
        <taxon>Pentapetalae</taxon>
        <taxon>asterids</taxon>
        <taxon>campanulids</taxon>
        <taxon>Asterales</taxon>
        <taxon>Asteraceae</taxon>
        <taxon>Asteroideae</taxon>
        <taxon>Anthemideae</taxon>
        <taxon>Anthemidinae</taxon>
        <taxon>Tanacetum</taxon>
    </lineage>
</organism>
<dbReference type="EMBL" id="BKCJ011340294">
    <property type="protein sequence ID" value="GFD22837.1"/>
    <property type="molecule type" value="Genomic_DNA"/>
</dbReference>
<feature type="compositionally biased region" description="Basic residues" evidence="1">
    <location>
        <begin position="68"/>
        <end position="79"/>
    </location>
</feature>
<dbReference type="AlphaFoldDB" id="A0A699UJZ4"/>
<name>A0A699UJZ4_TANCI</name>
<feature type="region of interest" description="Disordered" evidence="1">
    <location>
        <begin position="32"/>
        <end position="91"/>
    </location>
</feature>
<evidence type="ECO:0000313" key="2">
    <source>
        <dbReference type="EMBL" id="GFD22837.1"/>
    </source>
</evidence>
<protein>
    <submittedName>
        <fullName evidence="2">Uncharacterized protein</fullName>
    </submittedName>
</protein>
<evidence type="ECO:0000256" key="1">
    <source>
        <dbReference type="SAM" id="MobiDB-lite"/>
    </source>
</evidence>
<gene>
    <name evidence="2" type="ORF">Tci_894806</name>
</gene>
<sequence length="91" mass="10258">MTVLEELDKLKAGKHSVAAECRQAIRRFQGLSVHPDEQARRAQQPSARASERQHHHQSTDRSACAQKGHAHRAGHQRHQHAPEGARLRYCG</sequence>
<feature type="compositionally biased region" description="Basic and acidic residues" evidence="1">
    <location>
        <begin position="80"/>
        <end position="91"/>
    </location>
</feature>